<feature type="compositionally biased region" description="Basic and acidic residues" evidence="1">
    <location>
        <begin position="19"/>
        <end position="47"/>
    </location>
</feature>
<gene>
    <name evidence="2" type="ORF">J07HQW1_02848</name>
</gene>
<dbReference type="STRING" id="1238424.J07HQW1_02848"/>
<dbReference type="Proteomes" id="UP000030649">
    <property type="component" value="Unassembled WGS sequence"/>
</dbReference>
<proteinExistence type="predicted"/>
<dbReference type="EMBL" id="KE356560">
    <property type="protein sequence ID" value="ERG92800.1"/>
    <property type="molecule type" value="Genomic_DNA"/>
</dbReference>
<name>U1N7X4_9EURY</name>
<sequence length="62" mass="6930">MRCLVLSGTTIASDSRVTQSERTRTEKIAPKERSESPTREPRLKPPEEVTALFLSLNGISEE</sequence>
<accession>U1N7X4</accession>
<evidence type="ECO:0000313" key="2">
    <source>
        <dbReference type="EMBL" id="ERG92800.1"/>
    </source>
</evidence>
<protein>
    <submittedName>
        <fullName evidence="2">Uncharacterized protein</fullName>
    </submittedName>
</protein>
<evidence type="ECO:0000313" key="3">
    <source>
        <dbReference type="Proteomes" id="UP000030649"/>
    </source>
</evidence>
<evidence type="ECO:0000256" key="1">
    <source>
        <dbReference type="SAM" id="MobiDB-lite"/>
    </source>
</evidence>
<reference evidence="2 3" key="1">
    <citation type="journal article" date="2013" name="PLoS ONE">
        <title>Assembly-driven community genomics of a hypersaline microbial ecosystem.</title>
        <authorList>
            <person name="Podell S."/>
            <person name="Ugalde J.A."/>
            <person name="Narasingarao P."/>
            <person name="Banfield J.F."/>
            <person name="Heidelberg K.B."/>
            <person name="Allen E.E."/>
        </authorList>
    </citation>
    <scope>NUCLEOTIDE SEQUENCE [LARGE SCALE GENOMIC DNA]</scope>
    <source>
        <strain evidence="3">J07HQW1</strain>
    </source>
</reference>
<feature type="region of interest" description="Disordered" evidence="1">
    <location>
        <begin position="1"/>
        <end position="47"/>
    </location>
</feature>
<feature type="compositionally biased region" description="Polar residues" evidence="1">
    <location>
        <begin position="7"/>
        <end position="18"/>
    </location>
</feature>
<organism evidence="2 3">
    <name type="scientific">Haloquadratum walsbyi J07HQW1</name>
    <dbReference type="NCBI Taxonomy" id="1238424"/>
    <lineage>
        <taxon>Archaea</taxon>
        <taxon>Methanobacteriati</taxon>
        <taxon>Methanobacteriota</taxon>
        <taxon>Stenosarchaea group</taxon>
        <taxon>Halobacteria</taxon>
        <taxon>Halobacteriales</taxon>
        <taxon>Haloferacaceae</taxon>
        <taxon>Haloquadratum</taxon>
    </lineage>
</organism>
<dbReference type="AlphaFoldDB" id="U1N7X4"/>
<dbReference type="HOGENOM" id="CLU_2893194_0_0_2"/>